<sequence length="60" mass="6780">MIGRVSSSFGKRFSHHYLSPLRYYRFYTITSAMLGGLPLSTSKCSSFLCGNFVTYAEKTL</sequence>
<organism evidence="1 2">
    <name type="scientific">Anaplasma phagocytophilum str. ApMUC09</name>
    <dbReference type="NCBI Taxonomy" id="1359152"/>
    <lineage>
        <taxon>Bacteria</taxon>
        <taxon>Pseudomonadati</taxon>
        <taxon>Pseudomonadota</taxon>
        <taxon>Alphaproteobacteria</taxon>
        <taxon>Rickettsiales</taxon>
        <taxon>Anaplasmataceae</taxon>
        <taxon>Anaplasma</taxon>
        <taxon>phagocytophilum group</taxon>
    </lineage>
</organism>
<dbReference type="PATRIC" id="fig|1359152.3.peg.603"/>
<name>A0A0F3N8Z8_ANAPH</name>
<accession>A0A0F3N8Z8</accession>
<dbReference type="AlphaFoldDB" id="A0A0F3N8Z8"/>
<comment type="caution">
    <text evidence="1">The sequence shown here is derived from an EMBL/GenBank/DDBJ whole genome shotgun (WGS) entry which is preliminary data.</text>
</comment>
<evidence type="ECO:0000313" key="2">
    <source>
        <dbReference type="Proteomes" id="UP000033441"/>
    </source>
</evidence>
<dbReference type="EMBL" id="LANV01000001">
    <property type="protein sequence ID" value="KJV64540.1"/>
    <property type="molecule type" value="Genomic_DNA"/>
</dbReference>
<dbReference type="Proteomes" id="UP000033441">
    <property type="component" value="Unassembled WGS sequence"/>
</dbReference>
<reference evidence="1 2" key="1">
    <citation type="submission" date="2015-02" db="EMBL/GenBank/DDBJ databases">
        <title>Genome Sequencing of Rickettsiales.</title>
        <authorList>
            <person name="Daugherty S.C."/>
            <person name="Su Q."/>
            <person name="Abolude K."/>
            <person name="Beier-Sexton M."/>
            <person name="Carlyon J.A."/>
            <person name="Carter R."/>
            <person name="Day N.P."/>
            <person name="Dumler S.J."/>
            <person name="Dyachenko V."/>
            <person name="Godinez A."/>
            <person name="Kurtti T.J."/>
            <person name="Lichay M."/>
            <person name="Mullins K.E."/>
            <person name="Ott S."/>
            <person name="Pappas-Brown V."/>
            <person name="Paris D.H."/>
            <person name="Patel P."/>
            <person name="Richards A.L."/>
            <person name="Sadzewicz L."/>
            <person name="Sears K."/>
            <person name="Seidman D."/>
            <person name="Sengamalay N."/>
            <person name="Stenos J."/>
            <person name="Tallon L.J."/>
            <person name="Vincent G."/>
            <person name="Fraser C.M."/>
            <person name="Munderloh U."/>
            <person name="Dunning-Hotopp J.C."/>
        </authorList>
    </citation>
    <scope>NUCLEOTIDE SEQUENCE [LARGE SCALE GENOMIC DNA]</scope>
    <source>
        <strain evidence="1 2">ApMUC09</strain>
    </source>
</reference>
<proteinExistence type="predicted"/>
<evidence type="ECO:0000313" key="1">
    <source>
        <dbReference type="EMBL" id="KJV64540.1"/>
    </source>
</evidence>
<protein>
    <submittedName>
        <fullName evidence="1">Uncharacterized protein</fullName>
    </submittedName>
</protein>
<gene>
    <name evidence="1" type="ORF">APHMUC_0572</name>
</gene>